<evidence type="ECO:0000256" key="2">
    <source>
        <dbReference type="ARBA" id="ARBA00023015"/>
    </source>
</evidence>
<keyword evidence="2" id="KW-0805">Transcription regulation</keyword>
<feature type="domain" description="Zn(2)-C6 fungal-type" evidence="7">
    <location>
        <begin position="35"/>
        <end position="65"/>
    </location>
</feature>
<evidence type="ECO:0000256" key="4">
    <source>
        <dbReference type="ARBA" id="ARBA00023163"/>
    </source>
</evidence>
<dbReference type="InterPro" id="IPR053187">
    <property type="entry name" value="Notoamide_regulator"/>
</dbReference>
<dbReference type="PROSITE" id="PS50048">
    <property type="entry name" value="ZN2_CY6_FUNGAL_2"/>
    <property type="match status" value="1"/>
</dbReference>
<comment type="caution">
    <text evidence="8">The sequence shown here is derived from an EMBL/GenBank/DDBJ whole genome shotgun (WGS) entry which is preliminary data.</text>
</comment>
<dbReference type="GO" id="GO:0006351">
    <property type="term" value="P:DNA-templated transcription"/>
    <property type="evidence" value="ECO:0007669"/>
    <property type="project" value="InterPro"/>
</dbReference>
<dbReference type="Gene3D" id="4.10.240.10">
    <property type="entry name" value="Zn(2)-C6 fungal-type DNA-binding domain"/>
    <property type="match status" value="1"/>
</dbReference>
<gene>
    <name evidence="8" type="ORF">P175DRAFT_0510590</name>
</gene>
<dbReference type="GeneID" id="63815404"/>
<keyword evidence="5" id="KW-0539">Nucleus</keyword>
<keyword evidence="1" id="KW-0479">Metal-binding</keyword>
<dbReference type="SMART" id="SM00066">
    <property type="entry name" value="GAL4"/>
    <property type="match status" value="1"/>
</dbReference>
<dbReference type="InterPro" id="IPR001138">
    <property type="entry name" value="Zn2Cys6_DnaBD"/>
</dbReference>
<dbReference type="AlphaFoldDB" id="A0A2T5LSQ3"/>
<feature type="region of interest" description="Disordered" evidence="6">
    <location>
        <begin position="1"/>
        <end position="32"/>
    </location>
</feature>
<name>A0A2T5LSQ3_9EURO</name>
<dbReference type="InterPro" id="IPR007219">
    <property type="entry name" value="XnlR_reg_dom"/>
</dbReference>
<dbReference type="OrthoDB" id="2593732at2759"/>
<dbReference type="PANTHER" id="PTHR47256">
    <property type="entry name" value="ZN(II)2CYS6 TRANSCRIPTION FACTOR (EUROFUNG)-RELATED"/>
    <property type="match status" value="1"/>
</dbReference>
<dbReference type="CDD" id="cd12148">
    <property type="entry name" value="fungal_TF_MHR"/>
    <property type="match status" value="1"/>
</dbReference>
<dbReference type="GO" id="GO:0008270">
    <property type="term" value="F:zinc ion binding"/>
    <property type="evidence" value="ECO:0007669"/>
    <property type="project" value="InterPro"/>
</dbReference>
<dbReference type="InterPro" id="IPR036864">
    <property type="entry name" value="Zn2-C6_fun-type_DNA-bd_sf"/>
</dbReference>
<evidence type="ECO:0000256" key="3">
    <source>
        <dbReference type="ARBA" id="ARBA00023125"/>
    </source>
</evidence>
<evidence type="ECO:0000256" key="5">
    <source>
        <dbReference type="ARBA" id="ARBA00023242"/>
    </source>
</evidence>
<dbReference type="PANTHER" id="PTHR47256:SF10">
    <property type="entry name" value="ZN(II)2CYS6 TRANSCRIPTION FACTOR (EUROFUNG)"/>
    <property type="match status" value="1"/>
</dbReference>
<evidence type="ECO:0000259" key="7">
    <source>
        <dbReference type="PROSITE" id="PS50048"/>
    </source>
</evidence>
<evidence type="ECO:0000256" key="1">
    <source>
        <dbReference type="ARBA" id="ARBA00022723"/>
    </source>
</evidence>
<evidence type="ECO:0000313" key="8">
    <source>
        <dbReference type="EMBL" id="PTU19317.1"/>
    </source>
</evidence>
<dbReference type="GO" id="GO:0003677">
    <property type="term" value="F:DNA binding"/>
    <property type="evidence" value="ECO:0007669"/>
    <property type="project" value="UniProtKB-KW"/>
</dbReference>
<dbReference type="GO" id="GO:0000981">
    <property type="term" value="F:DNA-binding transcription factor activity, RNA polymerase II-specific"/>
    <property type="evidence" value="ECO:0007669"/>
    <property type="project" value="InterPro"/>
</dbReference>
<dbReference type="Proteomes" id="UP000244073">
    <property type="component" value="Unassembled WGS sequence"/>
</dbReference>
<reference evidence="8 9" key="1">
    <citation type="journal article" date="2018" name="Proc. Natl. Acad. Sci. U.S.A.">
        <title>Linking secondary metabolites to gene clusters through genome sequencing of six diverse Aspergillus species.</title>
        <authorList>
            <person name="Kaerboelling I."/>
            <person name="Vesth T.C."/>
            <person name="Frisvad J.C."/>
            <person name="Nybo J.L."/>
            <person name="Theobald S."/>
            <person name="Kuo A."/>
            <person name="Bowyer P."/>
            <person name="Matsuda Y."/>
            <person name="Mondo S."/>
            <person name="Lyhne E.K."/>
            <person name="Kogle M.E."/>
            <person name="Clum A."/>
            <person name="Lipzen A."/>
            <person name="Salamov A."/>
            <person name="Ngan C.Y."/>
            <person name="Daum C."/>
            <person name="Chiniquy J."/>
            <person name="Barry K."/>
            <person name="LaButti K."/>
            <person name="Haridas S."/>
            <person name="Simmons B.A."/>
            <person name="Magnuson J.K."/>
            <person name="Mortensen U.H."/>
            <person name="Larsen T.O."/>
            <person name="Grigoriev I.V."/>
            <person name="Baker S.E."/>
            <person name="Andersen M.R."/>
        </authorList>
    </citation>
    <scope>NUCLEOTIDE SEQUENCE [LARGE SCALE GENOMIC DNA]</scope>
    <source>
        <strain evidence="8 9">IBT 24754</strain>
    </source>
</reference>
<keyword evidence="3" id="KW-0238">DNA-binding</keyword>
<dbReference type="Pfam" id="PF00172">
    <property type="entry name" value="Zn_clus"/>
    <property type="match status" value="1"/>
</dbReference>
<dbReference type="EMBL" id="MSFN02000006">
    <property type="protein sequence ID" value="PTU19317.1"/>
    <property type="molecule type" value="Genomic_DNA"/>
</dbReference>
<dbReference type="CDD" id="cd00067">
    <property type="entry name" value="GAL4"/>
    <property type="match status" value="1"/>
</dbReference>
<proteinExistence type="predicted"/>
<organism evidence="8 9">
    <name type="scientific">Aspergillus ochraceoroseus IBT 24754</name>
    <dbReference type="NCBI Taxonomy" id="1392256"/>
    <lineage>
        <taxon>Eukaryota</taxon>
        <taxon>Fungi</taxon>
        <taxon>Dikarya</taxon>
        <taxon>Ascomycota</taxon>
        <taxon>Pezizomycotina</taxon>
        <taxon>Eurotiomycetes</taxon>
        <taxon>Eurotiomycetidae</taxon>
        <taxon>Eurotiales</taxon>
        <taxon>Aspergillaceae</taxon>
        <taxon>Aspergillus</taxon>
        <taxon>Aspergillus subgen. Nidulantes</taxon>
    </lineage>
</organism>
<dbReference type="VEuPathDB" id="FungiDB:P175DRAFT_0510590"/>
<evidence type="ECO:0000313" key="9">
    <source>
        <dbReference type="Proteomes" id="UP000244073"/>
    </source>
</evidence>
<evidence type="ECO:0000256" key="6">
    <source>
        <dbReference type="SAM" id="MobiDB-lite"/>
    </source>
</evidence>
<accession>A0A2T5LSQ3</accession>
<dbReference type="RefSeq" id="XP_040750709.1">
    <property type="nucleotide sequence ID" value="XM_040898522.1"/>
</dbReference>
<dbReference type="Pfam" id="PF04082">
    <property type="entry name" value="Fungal_trans"/>
    <property type="match status" value="1"/>
</dbReference>
<dbReference type="PROSITE" id="PS00463">
    <property type="entry name" value="ZN2_CY6_FUNGAL_1"/>
    <property type="match status" value="1"/>
</dbReference>
<keyword evidence="4" id="KW-0804">Transcription</keyword>
<sequence length="600" mass="67972">MASNGRDRQLPTIAPGPGLISTHRPMPRKTKSSSACLSCRQAKRKCTGRPAPCHACQNVGGDCVFDETLDLRRKVAAKRTLGEMEYYRGLLFSLLESLRTSDEERMHHVLEAIRGSDDLNDIATALEALPVEPSDTSLEYPRSIGPLVIDQRSRITVEKLCDNPLFQVPARPWTTVTDDNHLVSHLISLYFVWDHPTIQVIDQERFLRDMASKNTSSKFCTPVLVNSILAVASTYSDFPEVFGVPDDIASRGQHFFMEAERLWQAQEGRPSLANIQAVALMSHSLKLHGKDDISWLMLRQAVQLGQDFGMFKAPRTRHHEWDQMPENVRRICTSTAWGVFILNSTISMDSQKTTNLEFPRSSLDPMNDREEDSIWTPYPQTNHEHYARKPSLVGYAMVRLANLTETIVDIQNLLFDKALDISMNEVWAKAIQLHARLEAFLESLPDTTVLGIPPVPHVLFLYIRCYQISIALFGFFLEKQDLDCLLGPSKVKKARWNQVLAAKQIARYLRLHRENFGFRQTPGTMLGPANSSAFVLVRCLSDKDSIDAFVELYRFIVSFGRRFLPAKETICKINTIIRNSEFKLPFEIVGVLSQGESECS</sequence>
<protein>
    <recommendedName>
        <fullName evidence="7">Zn(2)-C6 fungal-type domain-containing protein</fullName>
    </recommendedName>
</protein>
<dbReference type="SUPFAM" id="SSF57701">
    <property type="entry name" value="Zn2/Cys6 DNA-binding domain"/>
    <property type="match status" value="1"/>
</dbReference>